<dbReference type="OrthoDB" id="15954at2759"/>
<evidence type="ECO:0000256" key="1">
    <source>
        <dbReference type="ARBA" id="ARBA00005594"/>
    </source>
</evidence>
<dbReference type="GO" id="GO:0032543">
    <property type="term" value="P:mitochondrial translation"/>
    <property type="evidence" value="ECO:0007669"/>
    <property type="project" value="TreeGrafter"/>
</dbReference>
<dbReference type="Gene3D" id="3.40.50.620">
    <property type="entry name" value="HUPs"/>
    <property type="match status" value="2"/>
</dbReference>
<gene>
    <name evidence="10" type="ORF">HDID_LOCUS3534</name>
</gene>
<accession>A0A158QDR5</accession>
<keyword evidence="4 8" id="KW-0547">Nucleotide-binding</keyword>
<dbReference type="AlphaFoldDB" id="A0A158QDR5"/>
<dbReference type="Gene3D" id="1.10.730.10">
    <property type="entry name" value="Isoleucyl-tRNA Synthetase, Domain 1"/>
    <property type="match status" value="1"/>
</dbReference>
<evidence type="ECO:0000256" key="8">
    <source>
        <dbReference type="RuleBase" id="RU363035"/>
    </source>
</evidence>
<evidence type="ECO:0000256" key="3">
    <source>
        <dbReference type="ARBA" id="ARBA00022598"/>
    </source>
</evidence>
<sequence>MYILAMIPYPSGRLHMGHLRVYTVADVLVRYYQLVGKAVIFPMGWDAFGLPAENAAIDRSVLPDKWTHENIKSMKQQLATDMKLNLDWSREFATCNPDYYKWTQWIFVKLFKAGLAYRRLEEVNWDPVDKTVLANELVDAEGRSWRSGALVEKRAMRQWYFRSLAYSDSLKHGLTDIKGQQWRDVIQMQEGWIGQNDGFTLEFDLDFHSSDKDLQGERLAVFTKQPGLAAAEAINFVSIGPQSIFWNDRFRLPTSSRGANSSRKLVLMSTDPISRKLSIQPAAVCNPWPEKLNISVKNILTDSYVPLIYDPELRSNVQYETHIELGNPELCDRHKELSHFLDLPFPEGEISVESNDEERIKIKKSPVTEFNGLRLKEANILAIEKLKTSDYRLYRSSQNKRDWSVSRQRYWATPIPLIHCSKCGTVPVPEEDLPVELPPLKGLLKRGDVPLRENKEWMHTTCPNCGGPAERETDTLDTFVDSAWYYLRFLDPKNDKEICSLENAHKHMPVDIYVGGIEHAIRHLYYARFIAHFLHKELGLLPSREPFKKFLPVGLVLGITYKNPTTGRFFSADKVEKDSSGLFRSKETGEMLVESWEKMSKSKLNGVEPSEVIARHGLELTRLTMLASVGPHAARQWNEGESR</sequence>
<evidence type="ECO:0000256" key="7">
    <source>
        <dbReference type="ARBA" id="ARBA00023146"/>
    </source>
</evidence>
<dbReference type="Pfam" id="PF00133">
    <property type="entry name" value="tRNA-synt_1"/>
    <property type="match status" value="2"/>
</dbReference>
<dbReference type="WBParaSite" id="HDID_0000353601-mRNA-1">
    <property type="protein sequence ID" value="HDID_0000353601-mRNA-1"/>
    <property type="gene ID" value="HDID_0000353601"/>
</dbReference>
<dbReference type="GO" id="GO:0005524">
    <property type="term" value="F:ATP binding"/>
    <property type="evidence" value="ECO:0007669"/>
    <property type="project" value="UniProtKB-KW"/>
</dbReference>
<evidence type="ECO:0000256" key="2">
    <source>
        <dbReference type="ARBA" id="ARBA00013164"/>
    </source>
</evidence>
<evidence type="ECO:0000313" key="12">
    <source>
        <dbReference type="WBParaSite" id="HDID_0000353601-mRNA-1"/>
    </source>
</evidence>
<evidence type="ECO:0000313" key="10">
    <source>
        <dbReference type="EMBL" id="VDL34614.1"/>
    </source>
</evidence>
<dbReference type="EMBL" id="UYSG01001096">
    <property type="protein sequence ID" value="VDL34614.1"/>
    <property type="molecule type" value="Genomic_DNA"/>
</dbReference>
<dbReference type="GO" id="GO:0005739">
    <property type="term" value="C:mitochondrion"/>
    <property type="evidence" value="ECO:0007669"/>
    <property type="project" value="TreeGrafter"/>
</dbReference>
<dbReference type="STRING" id="6216.A0A158QDR5"/>
<dbReference type="EC" id="6.1.1.4" evidence="2"/>
<organism evidence="12">
    <name type="scientific">Hymenolepis diminuta</name>
    <name type="common">Rat tapeworm</name>
    <dbReference type="NCBI Taxonomy" id="6216"/>
    <lineage>
        <taxon>Eukaryota</taxon>
        <taxon>Metazoa</taxon>
        <taxon>Spiralia</taxon>
        <taxon>Lophotrochozoa</taxon>
        <taxon>Platyhelminthes</taxon>
        <taxon>Cestoda</taxon>
        <taxon>Eucestoda</taxon>
        <taxon>Cyclophyllidea</taxon>
        <taxon>Hymenolepididae</taxon>
        <taxon>Hymenolepis</taxon>
    </lineage>
</organism>
<dbReference type="FunFam" id="3.40.50.620:FF:000003">
    <property type="entry name" value="Leucine--tRNA ligase"/>
    <property type="match status" value="1"/>
</dbReference>
<dbReference type="SUPFAM" id="SSF52374">
    <property type="entry name" value="Nucleotidylyl transferase"/>
    <property type="match status" value="1"/>
</dbReference>
<feature type="domain" description="Aminoacyl-tRNA synthetase class Ia" evidence="9">
    <location>
        <begin position="8"/>
        <end position="166"/>
    </location>
</feature>
<feature type="domain" description="Aminoacyl-tRNA synthetase class Ia" evidence="9">
    <location>
        <begin position="389"/>
        <end position="557"/>
    </location>
</feature>
<evidence type="ECO:0000259" key="9">
    <source>
        <dbReference type="Pfam" id="PF00133"/>
    </source>
</evidence>
<keyword evidence="5 8" id="KW-0067">ATP-binding</keyword>
<dbReference type="PROSITE" id="PS00178">
    <property type="entry name" value="AA_TRNA_LIGASE_I"/>
    <property type="match status" value="1"/>
</dbReference>
<dbReference type="InterPro" id="IPR001412">
    <property type="entry name" value="aa-tRNA-synth_I_CS"/>
</dbReference>
<name>A0A158QDR5_HYMDI</name>
<evidence type="ECO:0000256" key="4">
    <source>
        <dbReference type="ARBA" id="ARBA00022741"/>
    </source>
</evidence>
<proteinExistence type="inferred from homology"/>
<dbReference type="PRINTS" id="PR00985">
    <property type="entry name" value="TRNASYNTHLEU"/>
</dbReference>
<evidence type="ECO:0000313" key="11">
    <source>
        <dbReference type="Proteomes" id="UP000274504"/>
    </source>
</evidence>
<keyword evidence="3 8" id="KW-0436">Ligase</keyword>
<dbReference type="GO" id="GO:0006429">
    <property type="term" value="P:leucyl-tRNA aminoacylation"/>
    <property type="evidence" value="ECO:0007669"/>
    <property type="project" value="InterPro"/>
</dbReference>
<reference evidence="10 11" key="2">
    <citation type="submission" date="2018-11" db="EMBL/GenBank/DDBJ databases">
        <authorList>
            <consortium name="Pathogen Informatics"/>
        </authorList>
    </citation>
    <scope>NUCLEOTIDE SEQUENCE [LARGE SCALE GENOMIC DNA]</scope>
</reference>
<dbReference type="PANTHER" id="PTHR43740:SF2">
    <property type="entry name" value="LEUCINE--TRNA LIGASE, MITOCHONDRIAL"/>
    <property type="match status" value="1"/>
</dbReference>
<protein>
    <recommendedName>
        <fullName evidence="2">leucine--tRNA ligase</fullName>
        <ecNumber evidence="2">6.1.1.4</ecNumber>
    </recommendedName>
</protein>
<dbReference type="InterPro" id="IPR002300">
    <property type="entry name" value="aa-tRNA-synth_Ia"/>
</dbReference>
<evidence type="ECO:0000256" key="6">
    <source>
        <dbReference type="ARBA" id="ARBA00022917"/>
    </source>
</evidence>
<evidence type="ECO:0000256" key="5">
    <source>
        <dbReference type="ARBA" id="ARBA00022840"/>
    </source>
</evidence>
<comment type="similarity">
    <text evidence="1 8">Belongs to the class-I aminoacyl-tRNA synthetase family.</text>
</comment>
<dbReference type="Proteomes" id="UP000274504">
    <property type="component" value="Unassembled WGS sequence"/>
</dbReference>
<reference evidence="12" key="1">
    <citation type="submission" date="2016-04" db="UniProtKB">
        <authorList>
            <consortium name="WormBaseParasite"/>
        </authorList>
    </citation>
    <scope>IDENTIFICATION</scope>
</reference>
<keyword evidence="6 8" id="KW-0648">Protein biosynthesis</keyword>
<dbReference type="GO" id="GO:0004823">
    <property type="term" value="F:leucine-tRNA ligase activity"/>
    <property type="evidence" value="ECO:0007669"/>
    <property type="project" value="UniProtKB-EC"/>
</dbReference>
<dbReference type="PANTHER" id="PTHR43740">
    <property type="entry name" value="LEUCYL-TRNA SYNTHETASE"/>
    <property type="match status" value="1"/>
</dbReference>
<keyword evidence="7 8" id="KW-0030">Aminoacyl-tRNA synthetase</keyword>
<dbReference type="InterPro" id="IPR002302">
    <property type="entry name" value="Leu-tRNA-ligase"/>
</dbReference>
<dbReference type="InterPro" id="IPR014729">
    <property type="entry name" value="Rossmann-like_a/b/a_fold"/>
</dbReference>